<gene>
    <name evidence="1" type="ORF">NITMOv2_1942</name>
</gene>
<dbReference type="PATRIC" id="fig|42253.5.peg.1913"/>
<protein>
    <submittedName>
        <fullName evidence="1">Uncharacterized protein</fullName>
    </submittedName>
</protein>
<dbReference type="AlphaFoldDB" id="A0A0K2GBL9"/>
<name>A0A0K2GBL9_NITMO</name>
<evidence type="ECO:0000313" key="1">
    <source>
        <dbReference type="EMBL" id="ALA58361.1"/>
    </source>
</evidence>
<organism evidence="1 2">
    <name type="scientific">Nitrospira moscoviensis</name>
    <dbReference type="NCBI Taxonomy" id="42253"/>
    <lineage>
        <taxon>Bacteria</taxon>
        <taxon>Pseudomonadati</taxon>
        <taxon>Nitrospirota</taxon>
        <taxon>Nitrospiria</taxon>
        <taxon>Nitrospirales</taxon>
        <taxon>Nitrospiraceae</taxon>
        <taxon>Nitrospira</taxon>
    </lineage>
</organism>
<sequence length="227" mass="25790">MASKVQERIFVGAFLQRLGPSYVIVEERESPDFLISDGKVQFGIEVAQVFRNQGPAGSPSKAAESRRMQYLRRLASDYYSRHGLPLLVKAQIPDRFDANTGALADRLRAARPADPWNRRQFTVRDYPFHLTSLPPEVGQYRRWVCINNSVGWRGWLATNDIGPVIDEKASKLSNYRKAIARVELLLVVDATRTSGMVRWRDGSLVPVAHGFDAIHLYFHPIETRRLA</sequence>
<dbReference type="RefSeq" id="WP_053379540.1">
    <property type="nucleotide sequence ID" value="NZ_CP011801.1"/>
</dbReference>
<dbReference type="KEGG" id="nmv:NITMOv2_1942"/>
<reference evidence="1 2" key="1">
    <citation type="journal article" date="2015" name="Proc. Natl. Acad. Sci. U.S.A.">
        <title>Expanded metabolic versatility of ubiquitous nitrite-oxidizing bacteria from the genus Nitrospira.</title>
        <authorList>
            <person name="Koch H."/>
            <person name="Lucker S."/>
            <person name="Albertsen M."/>
            <person name="Kitzinger K."/>
            <person name="Herbold C."/>
            <person name="Spieck E."/>
            <person name="Nielsen P.H."/>
            <person name="Wagner M."/>
            <person name="Daims H."/>
        </authorList>
    </citation>
    <scope>NUCLEOTIDE SEQUENCE [LARGE SCALE GENOMIC DNA]</scope>
    <source>
        <strain evidence="1 2">NSP M-1</strain>
    </source>
</reference>
<dbReference type="EMBL" id="CP011801">
    <property type="protein sequence ID" value="ALA58361.1"/>
    <property type="molecule type" value="Genomic_DNA"/>
</dbReference>
<proteinExistence type="predicted"/>
<accession>A0A0K2GBL9</accession>
<keyword evidence="2" id="KW-1185">Reference proteome</keyword>
<dbReference type="OrthoDB" id="7366569at2"/>
<dbReference type="STRING" id="42253.NITMOv2_1942"/>
<dbReference type="Proteomes" id="UP000069205">
    <property type="component" value="Chromosome"/>
</dbReference>
<evidence type="ECO:0000313" key="2">
    <source>
        <dbReference type="Proteomes" id="UP000069205"/>
    </source>
</evidence>